<evidence type="ECO:0000313" key="8">
    <source>
        <dbReference type="Proteomes" id="UP000654075"/>
    </source>
</evidence>
<dbReference type="PANTHER" id="PTHR10877:SF183">
    <property type="entry name" value="AT14535P-RELATED"/>
    <property type="match status" value="1"/>
</dbReference>
<feature type="non-terminal residue" evidence="7">
    <location>
        <position position="1"/>
    </location>
</feature>
<evidence type="ECO:0000256" key="2">
    <source>
        <dbReference type="ARBA" id="ARBA00022692"/>
    </source>
</evidence>
<evidence type="ECO:0000259" key="6">
    <source>
        <dbReference type="Pfam" id="PF08016"/>
    </source>
</evidence>
<reference evidence="7" key="1">
    <citation type="submission" date="2021-02" db="EMBL/GenBank/DDBJ databases">
        <authorList>
            <person name="Dougan E. K."/>
            <person name="Rhodes N."/>
            <person name="Thang M."/>
            <person name="Chan C."/>
        </authorList>
    </citation>
    <scope>NUCLEOTIDE SEQUENCE</scope>
</reference>
<dbReference type="OMA" id="WINQCLM"/>
<keyword evidence="3 5" id="KW-1133">Transmembrane helix</keyword>
<organism evidence="7 8">
    <name type="scientific">Polarella glacialis</name>
    <name type="common">Dinoflagellate</name>
    <dbReference type="NCBI Taxonomy" id="89957"/>
    <lineage>
        <taxon>Eukaryota</taxon>
        <taxon>Sar</taxon>
        <taxon>Alveolata</taxon>
        <taxon>Dinophyceae</taxon>
        <taxon>Suessiales</taxon>
        <taxon>Suessiaceae</taxon>
        <taxon>Polarella</taxon>
    </lineage>
</organism>
<protein>
    <recommendedName>
        <fullName evidence="6">Polycystin cation channel PKD1/PKD2 domain-containing protein</fullName>
    </recommendedName>
</protein>
<feature type="transmembrane region" description="Helical" evidence="5">
    <location>
        <begin position="94"/>
        <end position="116"/>
    </location>
</feature>
<dbReference type="InterPro" id="IPR013122">
    <property type="entry name" value="PKD1_2_channel"/>
</dbReference>
<dbReference type="Pfam" id="PF08016">
    <property type="entry name" value="PKD_channel"/>
    <property type="match status" value="1"/>
</dbReference>
<keyword evidence="8" id="KW-1185">Reference proteome</keyword>
<gene>
    <name evidence="7" type="ORF">PGLA1383_LOCUS56374</name>
</gene>
<evidence type="ECO:0000256" key="5">
    <source>
        <dbReference type="SAM" id="Phobius"/>
    </source>
</evidence>
<dbReference type="Proteomes" id="UP000654075">
    <property type="component" value="Unassembled WGS sequence"/>
</dbReference>
<dbReference type="Gene3D" id="1.10.287.70">
    <property type="match status" value="1"/>
</dbReference>
<evidence type="ECO:0000313" key="7">
    <source>
        <dbReference type="EMBL" id="CAE8641781.1"/>
    </source>
</evidence>
<proteinExistence type="predicted"/>
<keyword evidence="4 5" id="KW-0472">Membrane</keyword>
<evidence type="ECO:0000256" key="1">
    <source>
        <dbReference type="ARBA" id="ARBA00004141"/>
    </source>
</evidence>
<comment type="caution">
    <text evidence="7">The sequence shown here is derived from an EMBL/GenBank/DDBJ whole genome shotgun (WGS) entry which is preliminary data.</text>
</comment>
<evidence type="ECO:0000256" key="4">
    <source>
        <dbReference type="ARBA" id="ARBA00023136"/>
    </source>
</evidence>
<dbReference type="AlphaFoldDB" id="A0A813HTP4"/>
<feature type="transmembrane region" description="Helical" evidence="5">
    <location>
        <begin position="155"/>
        <end position="177"/>
    </location>
</feature>
<dbReference type="PANTHER" id="PTHR10877">
    <property type="entry name" value="POLYCYSTIN FAMILY MEMBER"/>
    <property type="match status" value="1"/>
</dbReference>
<sequence length="285" mass="32325">MWINQCLMQRTLEGKLEDVEGAKLSCQQSFTAECRQMSVELFNDVESLNQFVMRTRLLTGFYPVCILLRLFKAFSQQARLAVVTRTLYAACGDLAHFGIVFISIFFTYVIMGMSFFGRDNSSFSNFGVAVVTVFESIMGGANVEEMRVAGHPIAFFYFASFMCIAVLLLLNMLIAIIMDVYAETKHRALSSDPVWQDVGDLFVRMWGNYKGIRLHIERILNKYLECNGRQAQESERLVTVKDLLDNVPGLGEEQAAKDMACAAKMFKQENELVISMSEMLLPLRD</sequence>
<accession>A0A813HTP4</accession>
<dbReference type="SUPFAM" id="SSF81324">
    <property type="entry name" value="Voltage-gated potassium channels"/>
    <property type="match status" value="1"/>
</dbReference>
<dbReference type="InterPro" id="IPR051223">
    <property type="entry name" value="Polycystin"/>
</dbReference>
<dbReference type="EMBL" id="CAJNNV010033002">
    <property type="protein sequence ID" value="CAE8641781.1"/>
    <property type="molecule type" value="Genomic_DNA"/>
</dbReference>
<name>A0A813HTP4_POLGL</name>
<keyword evidence="2 5" id="KW-0812">Transmembrane</keyword>
<dbReference type="GO" id="GO:0016020">
    <property type="term" value="C:membrane"/>
    <property type="evidence" value="ECO:0007669"/>
    <property type="project" value="UniProtKB-SubCell"/>
</dbReference>
<dbReference type="OrthoDB" id="435494at2759"/>
<feature type="domain" description="Polycystin cation channel PKD1/PKD2" evidence="6">
    <location>
        <begin position="38"/>
        <end position="183"/>
    </location>
</feature>
<evidence type="ECO:0000256" key="3">
    <source>
        <dbReference type="ARBA" id="ARBA00022989"/>
    </source>
</evidence>
<comment type="subcellular location">
    <subcellularLocation>
        <location evidence="1">Membrane</location>
        <topology evidence="1">Multi-pass membrane protein</topology>
    </subcellularLocation>
</comment>